<evidence type="ECO:0000259" key="4">
    <source>
        <dbReference type="Pfam" id="PF00155"/>
    </source>
</evidence>
<dbReference type="Pfam" id="PF00155">
    <property type="entry name" value="Aminotran_1_2"/>
    <property type="match status" value="1"/>
</dbReference>
<evidence type="ECO:0000256" key="1">
    <source>
        <dbReference type="ARBA" id="ARBA00001933"/>
    </source>
</evidence>
<evidence type="ECO:0000313" key="5">
    <source>
        <dbReference type="EMBL" id="RIY37816.1"/>
    </source>
</evidence>
<keyword evidence="2" id="KW-0808">Transferase</keyword>
<comment type="cofactor">
    <cofactor evidence="1">
        <name>pyridoxal 5'-phosphate</name>
        <dbReference type="ChEBI" id="CHEBI:597326"/>
    </cofactor>
</comment>
<dbReference type="Gene3D" id="3.90.1150.10">
    <property type="entry name" value="Aspartate Aminotransferase, domain 1"/>
    <property type="match status" value="1"/>
</dbReference>
<gene>
    <name evidence="5" type="ORF">CKF59_01450</name>
</gene>
<comment type="caution">
    <text evidence="5">The sequence shown here is derived from an EMBL/GenBank/DDBJ whole genome shotgun (WGS) entry which is preliminary data.</text>
</comment>
<dbReference type="InterPro" id="IPR050087">
    <property type="entry name" value="AON_synthase_class-II"/>
</dbReference>
<dbReference type="InterPro" id="IPR015421">
    <property type="entry name" value="PyrdxlP-dep_Trfase_major"/>
</dbReference>
<dbReference type="PANTHER" id="PTHR13693">
    <property type="entry name" value="CLASS II AMINOTRANSFERASE/8-AMINO-7-OXONONANOATE SYNTHASE"/>
    <property type="match status" value="1"/>
</dbReference>
<dbReference type="InterPro" id="IPR015424">
    <property type="entry name" value="PyrdxlP-dep_Trfase"/>
</dbReference>
<keyword evidence="3" id="KW-0663">Pyridoxal phosphate</keyword>
<keyword evidence="6" id="KW-1185">Reference proteome</keyword>
<dbReference type="PANTHER" id="PTHR13693:SF100">
    <property type="entry name" value="8-AMINO-7-OXONONANOATE SYNTHASE"/>
    <property type="match status" value="1"/>
</dbReference>
<reference evidence="5 6" key="1">
    <citation type="submission" date="2017-08" db="EMBL/GenBank/DDBJ databases">
        <title>Reclassification of Bisgaard taxon 37 and 44.</title>
        <authorList>
            <person name="Christensen H."/>
        </authorList>
    </citation>
    <scope>NUCLEOTIDE SEQUENCE [LARGE SCALE GENOMIC DNA]</scope>
    <source>
        <strain evidence="5 6">EEAB3T1</strain>
    </source>
</reference>
<dbReference type="SUPFAM" id="SSF53383">
    <property type="entry name" value="PLP-dependent transferases"/>
    <property type="match status" value="1"/>
</dbReference>
<sequence length="446" mass="50004">MESITKQALNAINTLKEKNNYRYLGKYSQKDSYPLDLSSNDYLNLANTSWEQVASRVFTDSNNGRVNYSSLSQIVLNFLKERQAYPLPRGATGSRLLSGDNYWVEAIEKDLSQLLAPYNKDCLFYNSGYHANMGILPPLVKLHPQSSIVIMDKLVHASLIDGVILAGVKFKRFAHNDITDLKIKVKQAVESGYTNIFLALESIYSMDGDNLSKEQVLEIIQLKKEYEEVANIIIYVDEAHAVGLFGQFSLGMIDSYGLLKDIDIIVCPLGKAINSSGALVLTNKTIREYLINTSRSLIYSTSLGVETIVATATNLIYANHNDTQQEANRLLNLTNEFRLFLKEKIKARLTKNQEYLAEEMVGGDNQIVSFIVGSNTAVIDLANYLSEHGILVGAIKSPTVPKNFERLRICFNTTLLQEQSKLTLLKETFSSYTSSDDFLKILTQKL</sequence>
<name>A0A3A1YK34_9GAMM</name>
<evidence type="ECO:0000313" key="6">
    <source>
        <dbReference type="Proteomes" id="UP000265964"/>
    </source>
</evidence>
<dbReference type="InterPro" id="IPR004839">
    <property type="entry name" value="Aminotransferase_I/II_large"/>
</dbReference>
<dbReference type="InterPro" id="IPR015422">
    <property type="entry name" value="PyrdxlP-dep_Trfase_small"/>
</dbReference>
<feature type="domain" description="Aminotransferase class I/classII large" evidence="4">
    <location>
        <begin position="80"/>
        <end position="414"/>
    </location>
</feature>
<proteinExistence type="predicted"/>
<accession>A0A3A1YK34</accession>
<dbReference type="GO" id="GO:0009102">
    <property type="term" value="P:biotin biosynthetic process"/>
    <property type="evidence" value="ECO:0007669"/>
    <property type="project" value="TreeGrafter"/>
</dbReference>
<evidence type="ECO:0000256" key="2">
    <source>
        <dbReference type="ARBA" id="ARBA00022679"/>
    </source>
</evidence>
<dbReference type="GO" id="GO:0008710">
    <property type="term" value="F:8-amino-7-oxononanoate synthase activity"/>
    <property type="evidence" value="ECO:0007669"/>
    <property type="project" value="TreeGrafter"/>
</dbReference>
<dbReference type="Proteomes" id="UP000265964">
    <property type="component" value="Unassembled WGS sequence"/>
</dbReference>
<evidence type="ECO:0000256" key="3">
    <source>
        <dbReference type="ARBA" id="ARBA00022898"/>
    </source>
</evidence>
<protein>
    <recommendedName>
        <fullName evidence="4">Aminotransferase class I/classII large domain-containing protein</fullName>
    </recommendedName>
</protein>
<dbReference type="GO" id="GO:0030170">
    <property type="term" value="F:pyridoxal phosphate binding"/>
    <property type="evidence" value="ECO:0007669"/>
    <property type="project" value="InterPro"/>
</dbReference>
<dbReference type="AlphaFoldDB" id="A0A3A1YK34"/>
<dbReference type="OrthoDB" id="9807157at2"/>
<dbReference type="EMBL" id="NRJF01000035">
    <property type="protein sequence ID" value="RIY37816.1"/>
    <property type="molecule type" value="Genomic_DNA"/>
</dbReference>
<dbReference type="Gene3D" id="3.40.640.10">
    <property type="entry name" value="Type I PLP-dependent aspartate aminotransferase-like (Major domain)"/>
    <property type="match status" value="1"/>
</dbReference>
<dbReference type="RefSeq" id="WP_119534208.1">
    <property type="nucleotide sequence ID" value="NZ_NRJF01000035.1"/>
</dbReference>
<organism evidence="5 6">
    <name type="scientific">Psittacicella gerlachiana</name>
    <dbReference type="NCBI Taxonomy" id="2028574"/>
    <lineage>
        <taxon>Bacteria</taxon>
        <taxon>Pseudomonadati</taxon>
        <taxon>Pseudomonadota</taxon>
        <taxon>Gammaproteobacteria</taxon>
        <taxon>Pasteurellales</taxon>
        <taxon>Psittacicellaceae</taxon>
        <taxon>Psittacicella</taxon>
    </lineage>
</organism>